<comment type="caution">
    <text evidence="2">The sequence shown here is derived from an EMBL/GenBank/DDBJ whole genome shotgun (WGS) entry which is preliminary data.</text>
</comment>
<proteinExistence type="predicted"/>
<organism evidence="2 3">
    <name type="scientific">Cirrhinus mrigala</name>
    <name type="common">Mrigala</name>
    <dbReference type="NCBI Taxonomy" id="683832"/>
    <lineage>
        <taxon>Eukaryota</taxon>
        <taxon>Metazoa</taxon>
        <taxon>Chordata</taxon>
        <taxon>Craniata</taxon>
        <taxon>Vertebrata</taxon>
        <taxon>Euteleostomi</taxon>
        <taxon>Actinopterygii</taxon>
        <taxon>Neopterygii</taxon>
        <taxon>Teleostei</taxon>
        <taxon>Ostariophysi</taxon>
        <taxon>Cypriniformes</taxon>
        <taxon>Cyprinidae</taxon>
        <taxon>Labeoninae</taxon>
        <taxon>Labeonini</taxon>
        <taxon>Cirrhinus</taxon>
    </lineage>
</organism>
<keyword evidence="1" id="KW-1133">Transmembrane helix</keyword>
<name>A0ABD0NLA8_CIRMR</name>
<feature type="non-terminal residue" evidence="2">
    <location>
        <position position="1"/>
    </location>
</feature>
<gene>
    <name evidence="2" type="ORF">M9458_045431</name>
</gene>
<dbReference type="EMBL" id="JAMKFB020000022">
    <property type="protein sequence ID" value="KAL0161706.1"/>
    <property type="molecule type" value="Genomic_DNA"/>
</dbReference>
<evidence type="ECO:0000313" key="3">
    <source>
        <dbReference type="Proteomes" id="UP001529510"/>
    </source>
</evidence>
<keyword evidence="3" id="KW-1185">Reference proteome</keyword>
<sequence length="62" mass="6864">LAIPYNTLNTMESLRLLTSNDVEDHICVISPLKGLVACLWVFGFSMVLCCPGLKILPPQFDL</sequence>
<dbReference type="AlphaFoldDB" id="A0ABD0NLA8"/>
<accession>A0ABD0NLA8</accession>
<reference evidence="2 3" key="1">
    <citation type="submission" date="2024-05" db="EMBL/GenBank/DDBJ databases">
        <title>Genome sequencing and assembly of Indian major carp, Cirrhinus mrigala (Hamilton, 1822).</title>
        <authorList>
            <person name="Mohindra V."/>
            <person name="Chowdhury L.M."/>
            <person name="Lal K."/>
            <person name="Jena J.K."/>
        </authorList>
    </citation>
    <scope>NUCLEOTIDE SEQUENCE [LARGE SCALE GENOMIC DNA]</scope>
    <source>
        <strain evidence="2">CM1030</strain>
        <tissue evidence="2">Blood</tissue>
    </source>
</reference>
<evidence type="ECO:0000313" key="2">
    <source>
        <dbReference type="EMBL" id="KAL0161706.1"/>
    </source>
</evidence>
<evidence type="ECO:0000256" key="1">
    <source>
        <dbReference type="SAM" id="Phobius"/>
    </source>
</evidence>
<feature type="transmembrane region" description="Helical" evidence="1">
    <location>
        <begin position="34"/>
        <end position="56"/>
    </location>
</feature>
<protein>
    <submittedName>
        <fullName evidence="2">Uncharacterized protein</fullName>
    </submittedName>
</protein>
<keyword evidence="1" id="KW-0472">Membrane</keyword>
<keyword evidence="1" id="KW-0812">Transmembrane</keyword>
<dbReference type="Proteomes" id="UP001529510">
    <property type="component" value="Unassembled WGS sequence"/>
</dbReference>
<feature type="non-terminal residue" evidence="2">
    <location>
        <position position="62"/>
    </location>
</feature>